<dbReference type="FunFam" id="1.20.120.1760:FF:000033">
    <property type="entry name" value="CDP-alcohol phosphatidyltransferase"/>
    <property type="match status" value="1"/>
</dbReference>
<dbReference type="HOGENOM" id="CLU_051314_6_2_5"/>
<dbReference type="EC" id="2.7.8.5" evidence="5"/>
<dbReference type="Pfam" id="PF01066">
    <property type="entry name" value="CDP-OH_P_transf"/>
    <property type="match status" value="1"/>
</dbReference>
<evidence type="ECO:0000256" key="15">
    <source>
        <dbReference type="SAM" id="Phobius"/>
    </source>
</evidence>
<name>F8BRN3_AFIC5</name>
<keyword evidence="12" id="KW-0594">Phospholipid biosynthesis</keyword>
<evidence type="ECO:0000256" key="12">
    <source>
        <dbReference type="ARBA" id="ARBA00023209"/>
    </source>
</evidence>
<comment type="catalytic activity">
    <reaction evidence="14">
        <text>a CDP-1,2-diacyl-sn-glycerol + sn-glycerol 3-phosphate = a 1,2-diacyl-sn-glycero-3-phospho-(1'-sn-glycero-3'-phosphate) + CMP + H(+)</text>
        <dbReference type="Rhea" id="RHEA:12593"/>
        <dbReference type="ChEBI" id="CHEBI:15378"/>
        <dbReference type="ChEBI" id="CHEBI:57597"/>
        <dbReference type="ChEBI" id="CHEBI:58332"/>
        <dbReference type="ChEBI" id="CHEBI:60110"/>
        <dbReference type="ChEBI" id="CHEBI:60377"/>
        <dbReference type="EC" id="2.7.8.5"/>
    </reaction>
</comment>
<dbReference type="InterPro" id="IPR000462">
    <property type="entry name" value="CDP-OH_P_trans"/>
</dbReference>
<dbReference type="InterPro" id="IPR043130">
    <property type="entry name" value="CDP-OH_PTrfase_TM_dom"/>
</dbReference>
<evidence type="ECO:0000256" key="4">
    <source>
        <dbReference type="ARBA" id="ARBA00010441"/>
    </source>
</evidence>
<dbReference type="GO" id="GO:0046474">
    <property type="term" value="P:glycerophospholipid biosynthetic process"/>
    <property type="evidence" value="ECO:0007669"/>
    <property type="project" value="TreeGrafter"/>
</dbReference>
<evidence type="ECO:0000256" key="5">
    <source>
        <dbReference type="ARBA" id="ARBA00013170"/>
    </source>
</evidence>
<dbReference type="PATRIC" id="fig|504832.7.peg.1815"/>
<evidence type="ECO:0000256" key="13">
    <source>
        <dbReference type="ARBA" id="ARBA00023264"/>
    </source>
</evidence>
<evidence type="ECO:0000256" key="8">
    <source>
        <dbReference type="ARBA" id="ARBA00022692"/>
    </source>
</evidence>
<dbReference type="GO" id="GO:0008444">
    <property type="term" value="F:CDP-diacylglycerol-glycerol-3-phosphate 3-phosphatidyltransferase activity"/>
    <property type="evidence" value="ECO:0007669"/>
    <property type="project" value="UniProtKB-EC"/>
</dbReference>
<feature type="transmembrane region" description="Helical" evidence="15">
    <location>
        <begin position="127"/>
        <end position="145"/>
    </location>
</feature>
<keyword evidence="9 15" id="KW-1133">Transmembrane helix</keyword>
<keyword evidence="11 15" id="KW-0472">Membrane</keyword>
<comment type="subcellular location">
    <subcellularLocation>
        <location evidence="1">Membrane</location>
        <topology evidence="1">Multi-pass membrane protein</topology>
    </subcellularLocation>
</comment>
<comment type="pathway">
    <text evidence="3">Lipid metabolism.</text>
</comment>
<keyword evidence="13" id="KW-1208">Phospholipid metabolism</keyword>
<evidence type="ECO:0000313" key="17">
    <source>
        <dbReference type="Proteomes" id="UP000007730"/>
    </source>
</evidence>
<sequence length="187" mass="20246">MPEGPRALNIPNFITLGRIILVPLVVWAIAASQMQIAFVLFAVAGLSDAVDGFLAKRFNMTTELGALLDPIADKALLVSIYVALGITGDIPRWLVILVVSRDFMIVGAMIVSWFMDNPMPVKPLMASKLNTVAQVGFAALVLASLGFKFNAWPYDLILMAAVTILTLLSVSLYFIAWVRHVGTPEAS</sequence>
<dbReference type="InterPro" id="IPR004570">
    <property type="entry name" value="Phosphatidylglycerol_P_synth"/>
</dbReference>
<evidence type="ECO:0000313" key="16">
    <source>
        <dbReference type="EMBL" id="AEI06413.1"/>
    </source>
</evidence>
<evidence type="ECO:0000256" key="6">
    <source>
        <dbReference type="ARBA" id="ARBA00014944"/>
    </source>
</evidence>
<evidence type="ECO:0000256" key="11">
    <source>
        <dbReference type="ARBA" id="ARBA00023136"/>
    </source>
</evidence>
<organism evidence="16 17">
    <name type="scientific">Afipia carboxidovorans (strain ATCC 49405 / DSM 1227 / KCTC 32145 / OM5)</name>
    <name type="common">Oligotropha carboxidovorans</name>
    <dbReference type="NCBI Taxonomy" id="504832"/>
    <lineage>
        <taxon>Bacteria</taxon>
        <taxon>Pseudomonadati</taxon>
        <taxon>Pseudomonadota</taxon>
        <taxon>Alphaproteobacteria</taxon>
        <taxon>Hyphomicrobiales</taxon>
        <taxon>Nitrobacteraceae</taxon>
        <taxon>Afipia</taxon>
    </lineage>
</organism>
<feature type="transmembrane region" description="Helical" evidence="15">
    <location>
        <begin position="157"/>
        <end position="178"/>
    </location>
</feature>
<keyword evidence="10" id="KW-0443">Lipid metabolism</keyword>
<gene>
    <name evidence="16" type="ordered locus">OCA5_c16990</name>
</gene>
<feature type="transmembrane region" description="Helical" evidence="15">
    <location>
        <begin position="93"/>
        <end position="115"/>
    </location>
</feature>
<evidence type="ECO:0000256" key="10">
    <source>
        <dbReference type="ARBA" id="ARBA00023098"/>
    </source>
</evidence>
<dbReference type="OrthoDB" id="9796672at2"/>
<keyword evidence="16" id="KW-0808">Transferase</keyword>
<reference evidence="16 17" key="1">
    <citation type="journal article" date="2011" name="J. Bacteriol.">
        <title>Complete genome sequences of the chemolithoautotrophic Oligotropha carboxidovorans strains OM4 and OM5.</title>
        <authorList>
            <person name="Volland S."/>
            <person name="Rachinger M."/>
            <person name="Strittmatter A."/>
            <person name="Daniel R."/>
            <person name="Gottschalk G."/>
            <person name="Meyer O."/>
        </authorList>
    </citation>
    <scope>NUCLEOTIDE SEQUENCE [LARGE SCALE GENOMIC DNA]</scope>
    <source>
        <strain evidence="17">ATCC 49405 / DSM 1227 / KCTC 32145 / OM5</strain>
    </source>
</reference>
<dbReference type="KEGG" id="ocg:OCA5_c16990"/>
<proteinExistence type="inferred from homology"/>
<dbReference type="Gene3D" id="1.20.120.1760">
    <property type="match status" value="1"/>
</dbReference>
<protein>
    <recommendedName>
        <fullName evidence="6">CDP-diacylglycerol--glycerol-3-phosphate 3-phosphatidyltransferase</fullName>
        <ecNumber evidence="5">2.7.8.5</ecNumber>
    </recommendedName>
</protein>
<dbReference type="PANTHER" id="PTHR14269:SF62">
    <property type="entry name" value="CDP-DIACYLGLYCEROL--GLYCEROL-3-PHOSPHATE 3-PHOSPHATIDYLTRANSFERASE 1, CHLOROPLASTIC"/>
    <property type="match status" value="1"/>
</dbReference>
<keyword evidence="8 15" id="KW-0812">Transmembrane</keyword>
<evidence type="ECO:0000256" key="3">
    <source>
        <dbReference type="ARBA" id="ARBA00005189"/>
    </source>
</evidence>
<dbReference type="GO" id="GO:0016020">
    <property type="term" value="C:membrane"/>
    <property type="evidence" value="ECO:0007669"/>
    <property type="project" value="UniProtKB-SubCell"/>
</dbReference>
<dbReference type="PIRSF" id="PIRSF000847">
    <property type="entry name" value="Phos_ph_gly_syn"/>
    <property type="match status" value="1"/>
</dbReference>
<evidence type="ECO:0000256" key="7">
    <source>
        <dbReference type="ARBA" id="ARBA00022516"/>
    </source>
</evidence>
<comment type="pathway">
    <text evidence="2">Phospholipid metabolism; phosphatidylglycerol biosynthesis; phosphatidylglycerol from CDP-diacylglycerol: step 1/2.</text>
</comment>
<dbReference type="Proteomes" id="UP000007730">
    <property type="component" value="Chromosome"/>
</dbReference>
<dbReference type="eggNOG" id="COG0558">
    <property type="taxonomic scope" value="Bacteria"/>
</dbReference>
<dbReference type="STRING" id="504832.OCA5_c16990"/>
<dbReference type="PANTHER" id="PTHR14269">
    <property type="entry name" value="CDP-DIACYLGLYCEROL--GLYCEROL-3-PHOSPHATE 3-PHOSPHATIDYLTRANSFERASE-RELATED"/>
    <property type="match status" value="1"/>
</dbReference>
<accession>F8BRN3</accession>
<evidence type="ECO:0000256" key="14">
    <source>
        <dbReference type="ARBA" id="ARBA00048586"/>
    </source>
</evidence>
<evidence type="ECO:0000256" key="1">
    <source>
        <dbReference type="ARBA" id="ARBA00004141"/>
    </source>
</evidence>
<dbReference type="AlphaFoldDB" id="F8BRN3"/>
<keyword evidence="17" id="KW-1185">Reference proteome</keyword>
<comment type="similarity">
    <text evidence="4">Belongs to the CDP-alcohol phosphatidyltransferase class-I family.</text>
</comment>
<dbReference type="EMBL" id="CP002826">
    <property type="protein sequence ID" value="AEI06413.1"/>
    <property type="molecule type" value="Genomic_DNA"/>
</dbReference>
<feature type="transmembrane region" description="Helical" evidence="15">
    <location>
        <begin position="66"/>
        <end position="87"/>
    </location>
</feature>
<keyword evidence="7" id="KW-0444">Lipid biosynthesis</keyword>
<evidence type="ECO:0000256" key="9">
    <source>
        <dbReference type="ARBA" id="ARBA00022989"/>
    </source>
</evidence>
<evidence type="ECO:0000256" key="2">
    <source>
        <dbReference type="ARBA" id="ARBA00005042"/>
    </source>
</evidence>
<dbReference type="InterPro" id="IPR050324">
    <property type="entry name" value="CDP-alcohol_PTase-I"/>
</dbReference>